<dbReference type="Proteomes" id="UP001501009">
    <property type="component" value="Unassembled WGS sequence"/>
</dbReference>
<evidence type="ECO:0000313" key="2">
    <source>
        <dbReference type="EMBL" id="GAA3783117.1"/>
    </source>
</evidence>
<evidence type="ECO:0000259" key="1">
    <source>
        <dbReference type="Pfam" id="PF17851"/>
    </source>
</evidence>
<dbReference type="InterPro" id="IPR041542">
    <property type="entry name" value="GH43_C2"/>
</dbReference>
<proteinExistence type="predicted"/>
<dbReference type="InterPro" id="IPR013320">
    <property type="entry name" value="ConA-like_dom_sf"/>
</dbReference>
<protein>
    <recommendedName>
        <fullName evidence="1">Beta-xylosidase C-terminal Concanavalin A-like domain-containing protein</fullName>
    </recommendedName>
</protein>
<comment type="caution">
    <text evidence="2">The sequence shown here is derived from an EMBL/GenBank/DDBJ whole genome shotgun (WGS) entry which is preliminary data.</text>
</comment>
<name>A0ABP7H2W9_9ACTN</name>
<dbReference type="SUPFAM" id="SSF49899">
    <property type="entry name" value="Concanavalin A-like lectins/glucanases"/>
    <property type="match status" value="1"/>
</dbReference>
<keyword evidence="3" id="KW-1185">Reference proteome</keyword>
<evidence type="ECO:0000313" key="3">
    <source>
        <dbReference type="Proteomes" id="UP001501009"/>
    </source>
</evidence>
<dbReference type="EMBL" id="BAABDE010000007">
    <property type="protein sequence ID" value="GAA3783117.1"/>
    <property type="molecule type" value="Genomic_DNA"/>
</dbReference>
<accession>A0ABP7H2W9</accession>
<gene>
    <name evidence="2" type="ORF">GCM10022403_017070</name>
</gene>
<dbReference type="Pfam" id="PF17851">
    <property type="entry name" value="GH43_C2"/>
    <property type="match status" value="1"/>
</dbReference>
<dbReference type="Gene3D" id="2.60.120.200">
    <property type="match status" value="1"/>
</dbReference>
<organism evidence="2 3">
    <name type="scientific">Streptomyces coacervatus</name>
    <dbReference type="NCBI Taxonomy" id="647381"/>
    <lineage>
        <taxon>Bacteria</taxon>
        <taxon>Bacillati</taxon>
        <taxon>Actinomycetota</taxon>
        <taxon>Actinomycetes</taxon>
        <taxon>Kitasatosporales</taxon>
        <taxon>Streptomycetaceae</taxon>
        <taxon>Streptomyces</taxon>
    </lineage>
</organism>
<reference evidence="3" key="1">
    <citation type="journal article" date="2019" name="Int. J. Syst. Evol. Microbiol.">
        <title>The Global Catalogue of Microorganisms (GCM) 10K type strain sequencing project: providing services to taxonomists for standard genome sequencing and annotation.</title>
        <authorList>
            <consortium name="The Broad Institute Genomics Platform"/>
            <consortium name="The Broad Institute Genome Sequencing Center for Infectious Disease"/>
            <person name="Wu L."/>
            <person name="Ma J."/>
        </authorList>
    </citation>
    <scope>NUCLEOTIDE SEQUENCE [LARGE SCALE GENOMIC DNA]</scope>
    <source>
        <strain evidence="3">JCM 17138</strain>
    </source>
</reference>
<sequence length="110" mass="11710">MRMDEAHHYDLGFAGGEASVIARIGPVRQELARRTVPPGPVTPVVDIRTADLGPDTIAFSVEGGEPVAELDGRYPSTQVAGGFTGRVIGMYVTEGTAAFDWFEYLPATDA</sequence>
<feature type="domain" description="Beta-xylosidase C-terminal Concanavalin A-like" evidence="1">
    <location>
        <begin position="2"/>
        <end position="104"/>
    </location>
</feature>